<evidence type="ECO:0000313" key="4">
    <source>
        <dbReference type="EMBL" id="OKL63191.1"/>
    </source>
</evidence>
<sequence length="320" mass="35172">MAPTANNLKIVFGGGAFMVPDGWTEEKLTELLDYLEKEGIDTIDSAEIYGESESMIGKSKAAARGFYIDTKVSGGLVPTVRATKETVIKSGEESLRKLAADQVDIYYIHAPDRQCPFKDTLEGIDELYKAGKFKRFGLSNFTAEEVEEVVRIAKENNFVVPSVYQGNYNAVGRLIETKLFPTLPGGFLTKTPEDITVHGKGRFDKSTGFSGQLYNSLYNTPVKLDFLAKFGKIASDDGISQAELAHRWVTYNSYLDADKGDAIIVGARFGSQLTATLEWLKKGPLSQETVDKLDEIWKGVEGEAILDNFNDFISKAGGLS</sequence>
<dbReference type="Gene3D" id="3.20.20.100">
    <property type="entry name" value="NADP-dependent oxidoreductase domain"/>
    <property type="match status" value="1"/>
</dbReference>
<proteinExistence type="inferred from homology"/>
<dbReference type="Proteomes" id="UP000214365">
    <property type="component" value="Unassembled WGS sequence"/>
</dbReference>
<dbReference type="GeneID" id="31001635"/>
<feature type="domain" description="NADP-dependent oxidoreductase" evidence="3">
    <location>
        <begin position="9"/>
        <end position="297"/>
    </location>
</feature>
<accession>A0A1Q5QBD1</accession>
<dbReference type="AlphaFoldDB" id="A0A1Q5QBD1"/>
<dbReference type="STRING" id="1441469.A0A1Q5QBD1"/>
<dbReference type="RefSeq" id="XP_020123312.1">
    <property type="nucleotide sequence ID" value="XM_020261593.1"/>
</dbReference>
<name>A0A1Q5QBD1_TALAT</name>
<gene>
    <name evidence="4" type="ORF">UA08_01880</name>
</gene>
<dbReference type="CDD" id="cd19075">
    <property type="entry name" value="AKR_AKR7A1-5"/>
    <property type="match status" value="1"/>
</dbReference>
<dbReference type="InterPro" id="IPR050523">
    <property type="entry name" value="AKR_Detox_Biosynth"/>
</dbReference>
<dbReference type="InterPro" id="IPR023210">
    <property type="entry name" value="NADP_OxRdtase_dom"/>
</dbReference>
<dbReference type="OrthoDB" id="48988at2759"/>
<dbReference type="PANTHER" id="PTHR43364:SF4">
    <property type="entry name" value="NAD(P)-LINKED OXIDOREDUCTASE SUPERFAMILY PROTEIN"/>
    <property type="match status" value="1"/>
</dbReference>
<evidence type="ECO:0000313" key="5">
    <source>
        <dbReference type="Proteomes" id="UP000214365"/>
    </source>
</evidence>
<evidence type="ECO:0000256" key="2">
    <source>
        <dbReference type="ARBA" id="ARBA00038157"/>
    </source>
</evidence>
<protein>
    <recommendedName>
        <fullName evidence="3">NADP-dependent oxidoreductase domain-containing protein</fullName>
    </recommendedName>
</protein>
<dbReference type="GO" id="GO:0016491">
    <property type="term" value="F:oxidoreductase activity"/>
    <property type="evidence" value="ECO:0007669"/>
    <property type="project" value="UniProtKB-KW"/>
</dbReference>
<comment type="caution">
    <text evidence="4">The sequence shown here is derived from an EMBL/GenBank/DDBJ whole genome shotgun (WGS) entry which is preliminary data.</text>
</comment>
<dbReference type="SUPFAM" id="SSF51430">
    <property type="entry name" value="NAD(P)-linked oxidoreductase"/>
    <property type="match status" value="1"/>
</dbReference>
<keyword evidence="5" id="KW-1185">Reference proteome</keyword>
<keyword evidence="1" id="KW-0560">Oxidoreductase</keyword>
<evidence type="ECO:0000259" key="3">
    <source>
        <dbReference type="Pfam" id="PF00248"/>
    </source>
</evidence>
<dbReference type="PANTHER" id="PTHR43364">
    <property type="entry name" value="NADH-SPECIFIC METHYLGLYOXAL REDUCTASE-RELATED"/>
    <property type="match status" value="1"/>
</dbReference>
<dbReference type="InterPro" id="IPR020471">
    <property type="entry name" value="AKR"/>
</dbReference>
<dbReference type="PRINTS" id="PR00069">
    <property type="entry name" value="ALDKETRDTASE"/>
</dbReference>
<organism evidence="4 5">
    <name type="scientific">Talaromyces atroroseus</name>
    <dbReference type="NCBI Taxonomy" id="1441469"/>
    <lineage>
        <taxon>Eukaryota</taxon>
        <taxon>Fungi</taxon>
        <taxon>Dikarya</taxon>
        <taxon>Ascomycota</taxon>
        <taxon>Pezizomycotina</taxon>
        <taxon>Eurotiomycetes</taxon>
        <taxon>Eurotiomycetidae</taxon>
        <taxon>Eurotiales</taxon>
        <taxon>Trichocomaceae</taxon>
        <taxon>Talaromyces</taxon>
        <taxon>Talaromyces sect. Trachyspermi</taxon>
    </lineage>
</organism>
<reference evidence="4 5" key="1">
    <citation type="submission" date="2015-06" db="EMBL/GenBank/DDBJ databases">
        <title>Talaromyces atroroseus IBT 11181 draft genome.</title>
        <authorList>
            <person name="Rasmussen K.B."/>
            <person name="Rasmussen S."/>
            <person name="Petersen B."/>
            <person name="Sicheritz-Ponten T."/>
            <person name="Mortensen U.H."/>
            <person name="Thrane U."/>
        </authorList>
    </citation>
    <scope>NUCLEOTIDE SEQUENCE [LARGE SCALE GENOMIC DNA]</scope>
    <source>
        <strain evidence="4 5">IBT 11181</strain>
    </source>
</reference>
<evidence type="ECO:0000256" key="1">
    <source>
        <dbReference type="ARBA" id="ARBA00023002"/>
    </source>
</evidence>
<dbReference type="EMBL" id="LFMY01000002">
    <property type="protein sequence ID" value="OKL63191.1"/>
    <property type="molecule type" value="Genomic_DNA"/>
</dbReference>
<dbReference type="InterPro" id="IPR036812">
    <property type="entry name" value="NAD(P)_OxRdtase_dom_sf"/>
</dbReference>
<dbReference type="Pfam" id="PF00248">
    <property type="entry name" value="Aldo_ket_red"/>
    <property type="match status" value="1"/>
</dbReference>
<comment type="similarity">
    <text evidence="2">Belongs to the aldo/keto reductase family. Aldo/keto reductase 2 subfamily.</text>
</comment>